<evidence type="ECO:0000313" key="3">
    <source>
        <dbReference type="Proteomes" id="UP000004949"/>
    </source>
</evidence>
<dbReference type="AlphaFoldDB" id="G6XFZ2"/>
<name>G6XFZ2_9PROT</name>
<keyword evidence="3" id="KW-1185">Reference proteome</keyword>
<comment type="caution">
    <text evidence="2">The sequence shown here is derived from an EMBL/GenBank/DDBJ whole genome shotgun (WGS) entry which is preliminary data.</text>
</comment>
<evidence type="ECO:0000313" key="2">
    <source>
        <dbReference type="EMBL" id="EHH69100.1"/>
    </source>
</evidence>
<reference evidence="2 3" key="1">
    <citation type="submission" date="2011-10" db="EMBL/GenBank/DDBJ databases">
        <title>Genome sequence of Gluconobacter morbifer G707, isolated from Drosophila gut.</title>
        <authorList>
            <person name="Lee W.-J."/>
            <person name="Kim E.-K."/>
        </authorList>
    </citation>
    <scope>NUCLEOTIDE SEQUENCE [LARGE SCALE GENOMIC DNA]</scope>
    <source>
        <strain evidence="2 3">G707</strain>
    </source>
</reference>
<gene>
    <name evidence="2" type="ORF">GMO_04070</name>
</gene>
<organism evidence="2 3">
    <name type="scientific">Gluconobacter morbifer G707</name>
    <dbReference type="NCBI Taxonomy" id="1088869"/>
    <lineage>
        <taxon>Bacteria</taxon>
        <taxon>Pseudomonadati</taxon>
        <taxon>Pseudomonadota</taxon>
        <taxon>Alphaproteobacteria</taxon>
        <taxon>Acetobacterales</taxon>
        <taxon>Acetobacteraceae</taxon>
        <taxon>Gluconobacter</taxon>
    </lineage>
</organism>
<proteinExistence type="predicted"/>
<dbReference type="Gene3D" id="3.55.50.30">
    <property type="match status" value="1"/>
</dbReference>
<sequence length="223" mass="24181">MFPILKTGGPKQTVTFDSSVSSSIPAAARIHDYLHNVQNHPIRNIVAMTTTSDGPHSPSGTATTDAFRYGRLNFDLPEYNPGRSSETGHASPAVPAIQKTERKPMSVRYAFLAGFALLACGQASAACMPGPFPMTIPPQRLDERLQDLSHKTGCFMEMSPEAAQLQNRQTPGISGSFTTEQALRWSLSGSRLHAVHMTSPEDHWKIQPLAPSDTPQAKEKAGK</sequence>
<dbReference type="PATRIC" id="fig|1088869.3.peg.410"/>
<accession>G6XFZ2</accession>
<dbReference type="EMBL" id="AGQV01000001">
    <property type="protein sequence ID" value="EHH69100.1"/>
    <property type="molecule type" value="Genomic_DNA"/>
</dbReference>
<feature type="region of interest" description="Disordered" evidence="1">
    <location>
        <begin position="202"/>
        <end position="223"/>
    </location>
</feature>
<evidence type="ECO:0000256" key="1">
    <source>
        <dbReference type="SAM" id="MobiDB-lite"/>
    </source>
</evidence>
<dbReference type="Proteomes" id="UP000004949">
    <property type="component" value="Unassembled WGS sequence"/>
</dbReference>
<protein>
    <submittedName>
        <fullName evidence="2">Uncharacterized protein</fullName>
    </submittedName>
</protein>
<dbReference type="STRING" id="1088869.GMO_04070"/>